<keyword evidence="2" id="KW-1185">Reference proteome</keyword>
<reference evidence="2" key="1">
    <citation type="journal article" date="2008" name="Nat. Genet.">
        <title>The Pristionchus pacificus genome provides a unique perspective on nematode lifestyle and parasitism.</title>
        <authorList>
            <person name="Dieterich C."/>
            <person name="Clifton S.W."/>
            <person name="Schuster L.N."/>
            <person name="Chinwalla A."/>
            <person name="Delehaunty K."/>
            <person name="Dinkelacker I."/>
            <person name="Fulton L."/>
            <person name="Fulton R."/>
            <person name="Godfrey J."/>
            <person name="Minx P."/>
            <person name="Mitreva M."/>
            <person name="Roeseler W."/>
            <person name="Tian H."/>
            <person name="Witte H."/>
            <person name="Yang S.P."/>
            <person name="Wilson R.K."/>
            <person name="Sommer R.J."/>
        </authorList>
    </citation>
    <scope>NUCLEOTIDE SEQUENCE [LARGE SCALE GENOMIC DNA]</scope>
    <source>
        <strain evidence="2">PS312</strain>
    </source>
</reference>
<dbReference type="AlphaFoldDB" id="A0A2A6C714"/>
<dbReference type="Proteomes" id="UP000005239">
    <property type="component" value="Unassembled WGS sequence"/>
</dbReference>
<dbReference type="EnsemblMetazoa" id="PPA43545.1">
    <property type="protein sequence ID" value="PPA43545.1"/>
    <property type="gene ID" value="WBGene00281914"/>
</dbReference>
<accession>A0A8R1Z4R9</accession>
<sequence>MCCKLFCCLILLVVLFFALPIMFSILPQIKEATSIVANVEGFREIRHKFASGVNPQAFLRGMSMAVDRSKSKNEEEFGPLIERQ</sequence>
<name>A0A2A6C714_PRIPA</name>
<proteinExistence type="predicted"/>
<evidence type="ECO:0000313" key="1">
    <source>
        <dbReference type="EnsemblMetazoa" id="PPA43545.1"/>
    </source>
</evidence>
<reference evidence="1" key="2">
    <citation type="submission" date="2022-06" db="UniProtKB">
        <authorList>
            <consortium name="EnsemblMetazoa"/>
        </authorList>
    </citation>
    <scope>IDENTIFICATION</scope>
    <source>
        <strain evidence="1">PS312</strain>
    </source>
</reference>
<protein>
    <submittedName>
        <fullName evidence="1">Uncharacterized protein</fullName>
    </submittedName>
</protein>
<evidence type="ECO:0000313" key="2">
    <source>
        <dbReference type="Proteomes" id="UP000005239"/>
    </source>
</evidence>
<organism evidence="1 2">
    <name type="scientific">Pristionchus pacificus</name>
    <name type="common">Parasitic nematode worm</name>
    <dbReference type="NCBI Taxonomy" id="54126"/>
    <lineage>
        <taxon>Eukaryota</taxon>
        <taxon>Metazoa</taxon>
        <taxon>Ecdysozoa</taxon>
        <taxon>Nematoda</taxon>
        <taxon>Chromadorea</taxon>
        <taxon>Rhabditida</taxon>
        <taxon>Rhabditina</taxon>
        <taxon>Diplogasteromorpha</taxon>
        <taxon>Diplogasteroidea</taxon>
        <taxon>Neodiplogasteridae</taxon>
        <taxon>Pristionchus</taxon>
    </lineage>
</organism>
<accession>A0A2A6C714</accession>
<gene>
    <name evidence="1" type="primary">WBGene00281914</name>
</gene>